<dbReference type="AlphaFoldDB" id="T1CS10"/>
<name>T1CS10_9HELI</name>
<gene>
    <name evidence="1" type="ORF">HFN_0804</name>
</gene>
<protein>
    <submittedName>
        <fullName evidence="1">Uncharacterized protein</fullName>
    </submittedName>
</protein>
<organism evidence="1 2">
    <name type="scientific">Helicobacter fennelliae MRY12-0050</name>
    <dbReference type="NCBI Taxonomy" id="1325130"/>
    <lineage>
        <taxon>Bacteria</taxon>
        <taxon>Pseudomonadati</taxon>
        <taxon>Campylobacterota</taxon>
        <taxon>Epsilonproteobacteria</taxon>
        <taxon>Campylobacterales</taxon>
        <taxon>Helicobacteraceae</taxon>
        <taxon>Helicobacter</taxon>
    </lineage>
</organism>
<accession>T1CS10</accession>
<evidence type="ECO:0000313" key="2">
    <source>
        <dbReference type="Proteomes" id="UP000018143"/>
    </source>
</evidence>
<proteinExistence type="predicted"/>
<dbReference type="EMBL" id="BASD01000025">
    <property type="protein sequence ID" value="GAD19564.1"/>
    <property type="molecule type" value="Genomic_DNA"/>
</dbReference>
<dbReference type="Proteomes" id="UP000018143">
    <property type="component" value="Unassembled WGS sequence"/>
</dbReference>
<reference evidence="1 2" key="1">
    <citation type="journal article" date="2013" name="Genome Announc.">
        <title>Draft Genome Sequence of Helicobacter fennelliae Strain MRY12-0050, Isolated from a Bacteremia Patient.</title>
        <authorList>
            <person name="Rimbara E."/>
            <person name="Matsui M."/>
            <person name="Mori S."/>
            <person name="Suzuki S."/>
            <person name="Suzuki M."/>
            <person name="Kim H."/>
            <person name="Sekizuka T."/>
            <person name="Kuroda M."/>
            <person name="Shibayama K."/>
        </authorList>
    </citation>
    <scope>NUCLEOTIDE SEQUENCE [LARGE SCALE GENOMIC DNA]</scope>
    <source>
        <strain evidence="1 2">MRY12-0050</strain>
    </source>
</reference>
<comment type="caution">
    <text evidence="1">The sequence shown here is derived from an EMBL/GenBank/DDBJ whole genome shotgun (WGS) entry which is preliminary data.</text>
</comment>
<dbReference type="STRING" id="1325130.HFN_0804"/>
<dbReference type="RefSeq" id="WP_023948958.1">
    <property type="nucleotide sequence ID" value="NZ_BASD01000025.1"/>
</dbReference>
<keyword evidence="2" id="KW-1185">Reference proteome</keyword>
<evidence type="ECO:0000313" key="1">
    <source>
        <dbReference type="EMBL" id="GAD19564.1"/>
    </source>
</evidence>
<sequence>MKILRGNPFFEFLDSRIYNLLIDDFVFKSHLQTLIDFYND</sequence>